<keyword evidence="7 10" id="KW-1133">Transmembrane helix</keyword>
<name>A0AAV4IUX4_9GAST</name>
<dbReference type="CDD" id="cd13131">
    <property type="entry name" value="MATE_NorM_like"/>
    <property type="match status" value="1"/>
</dbReference>
<dbReference type="EMBL" id="BMAT01009757">
    <property type="protein sequence ID" value="GFS13178.1"/>
    <property type="molecule type" value="Genomic_DNA"/>
</dbReference>
<dbReference type="AlphaFoldDB" id="A0AAV4IUX4"/>
<keyword evidence="12" id="KW-1185">Reference proteome</keyword>
<feature type="transmembrane region" description="Helical" evidence="10">
    <location>
        <begin position="232"/>
        <end position="261"/>
    </location>
</feature>
<evidence type="ECO:0000256" key="7">
    <source>
        <dbReference type="ARBA" id="ARBA00022989"/>
    </source>
</evidence>
<accession>A0AAV4IUX4</accession>
<evidence type="ECO:0000256" key="9">
    <source>
        <dbReference type="ARBA" id="ARBA00023136"/>
    </source>
</evidence>
<comment type="similarity">
    <text evidence="2 10">Belongs to the multi antimicrobial extrusion (MATE) (TC 2.A.66.1) family.</text>
</comment>
<dbReference type="PANTHER" id="PTHR43298:SF2">
    <property type="entry name" value="FMN_FAD EXPORTER YEEO-RELATED"/>
    <property type="match status" value="1"/>
</dbReference>
<dbReference type="Pfam" id="PF01554">
    <property type="entry name" value="MatE"/>
    <property type="match status" value="2"/>
</dbReference>
<evidence type="ECO:0000256" key="1">
    <source>
        <dbReference type="ARBA" id="ARBA00004651"/>
    </source>
</evidence>
<keyword evidence="9 10" id="KW-0472">Membrane</keyword>
<dbReference type="InterPro" id="IPR002528">
    <property type="entry name" value="MATE_fam"/>
</dbReference>
<dbReference type="GO" id="GO:0042910">
    <property type="term" value="F:xenobiotic transmembrane transporter activity"/>
    <property type="evidence" value="ECO:0007669"/>
    <property type="project" value="InterPro"/>
</dbReference>
<evidence type="ECO:0000256" key="4">
    <source>
        <dbReference type="ARBA" id="ARBA00022449"/>
    </source>
</evidence>
<evidence type="ECO:0000256" key="2">
    <source>
        <dbReference type="ARBA" id="ARBA00010199"/>
    </source>
</evidence>
<evidence type="ECO:0000256" key="6">
    <source>
        <dbReference type="ARBA" id="ARBA00022692"/>
    </source>
</evidence>
<dbReference type="PIRSF" id="PIRSF006603">
    <property type="entry name" value="DinF"/>
    <property type="match status" value="1"/>
</dbReference>
<feature type="transmembrane region" description="Helical" evidence="10">
    <location>
        <begin position="273"/>
        <end position="294"/>
    </location>
</feature>
<dbReference type="Proteomes" id="UP000762676">
    <property type="component" value="Unassembled WGS sequence"/>
</dbReference>
<feature type="transmembrane region" description="Helical" evidence="10">
    <location>
        <begin position="12"/>
        <end position="29"/>
    </location>
</feature>
<dbReference type="InterPro" id="IPR050222">
    <property type="entry name" value="MATE_MdtK"/>
</dbReference>
<feature type="transmembrane region" description="Helical" evidence="10">
    <location>
        <begin position="49"/>
        <end position="77"/>
    </location>
</feature>
<evidence type="ECO:0000256" key="10">
    <source>
        <dbReference type="RuleBase" id="RU004914"/>
    </source>
</evidence>
<dbReference type="NCBIfam" id="TIGR00797">
    <property type="entry name" value="matE"/>
    <property type="match status" value="1"/>
</dbReference>
<evidence type="ECO:0000313" key="11">
    <source>
        <dbReference type="EMBL" id="GFS13178.1"/>
    </source>
</evidence>
<feature type="transmembrane region" description="Helical" evidence="10">
    <location>
        <begin position="416"/>
        <end position="433"/>
    </location>
</feature>
<evidence type="ECO:0000313" key="12">
    <source>
        <dbReference type="Proteomes" id="UP000762676"/>
    </source>
</evidence>
<feature type="transmembrane region" description="Helical" evidence="10">
    <location>
        <begin position="345"/>
        <end position="364"/>
    </location>
</feature>
<feature type="transmembrane region" description="Helical" evidence="10">
    <location>
        <begin position="182"/>
        <end position="211"/>
    </location>
</feature>
<keyword evidence="5" id="KW-1003">Cell membrane</keyword>
<dbReference type="GO" id="GO:0006811">
    <property type="term" value="P:monoatomic ion transport"/>
    <property type="evidence" value="ECO:0007669"/>
    <property type="project" value="UniProtKB-KW"/>
</dbReference>
<feature type="transmembrane region" description="Helical" evidence="10">
    <location>
        <begin position="385"/>
        <end position="404"/>
    </location>
</feature>
<evidence type="ECO:0000256" key="3">
    <source>
        <dbReference type="ARBA" id="ARBA00022448"/>
    </source>
</evidence>
<feature type="transmembrane region" description="Helical" evidence="10">
    <location>
        <begin position="156"/>
        <end position="176"/>
    </location>
</feature>
<evidence type="ECO:0000256" key="8">
    <source>
        <dbReference type="ARBA" id="ARBA00023065"/>
    </source>
</evidence>
<dbReference type="InterPro" id="IPR048279">
    <property type="entry name" value="MdtK-like"/>
</dbReference>
<dbReference type="PANTHER" id="PTHR43298">
    <property type="entry name" value="MULTIDRUG RESISTANCE PROTEIN NORM-RELATED"/>
    <property type="match status" value="1"/>
</dbReference>
<keyword evidence="4" id="KW-0050">Antiport</keyword>
<dbReference type="GO" id="GO:0015297">
    <property type="term" value="F:antiporter activity"/>
    <property type="evidence" value="ECO:0007669"/>
    <property type="project" value="UniProtKB-KW"/>
</dbReference>
<protein>
    <recommendedName>
        <fullName evidence="10">Multidrug and toxin extrusion protein</fullName>
    </recommendedName>
</protein>
<gene>
    <name evidence="11" type="ORF">ElyMa_004877500</name>
</gene>
<evidence type="ECO:0000256" key="5">
    <source>
        <dbReference type="ARBA" id="ARBA00022475"/>
    </source>
</evidence>
<sequence>MVWREARTLLRLALPLAAAQLVMCLAGLVDTLMAGHYSAADLAAVAVGFTVWIPINVFLVGLLMCMTAFVAHLVGAGQHSKIPDLIHQGFRLSLLFGVPELVLVHLSPPLLTYTGLNPETREIATGYLHAVAWGMPGVALNQLLRSYLEGLEHTRPVMMIQLLSLALNIPFNYVMIHGKLGLPALGGVGCGYATALIMWLAPLFMLAYIALNPELRHTSPLRRFAPLQRDTLYALLKVGTPIGCTLFFQFLAFTLITLLLTPSGDTVLGAHQIAFNLSTLPMVLASGIGIATSIRVGQAVGANNRELARFRGQTGILSALSVAIGMALLIYGNRAWLAALYTNDIGVITLAIQLLPLVALYHIFDSLQVSTNAALRGYKDTRTSMLTVLSSLWGIALPLGSVLALKNWLIPAQGAMGFWIALCIALSFTMLLVQRRYQKISQSKDVESTTIEMID</sequence>
<dbReference type="GO" id="GO:0005886">
    <property type="term" value="C:plasma membrane"/>
    <property type="evidence" value="ECO:0007669"/>
    <property type="project" value="UniProtKB-SubCell"/>
</dbReference>
<keyword evidence="8" id="KW-0406">Ion transport</keyword>
<keyword evidence="3" id="KW-0813">Transport</keyword>
<proteinExistence type="inferred from homology"/>
<comment type="caution">
    <text evidence="11">The sequence shown here is derived from an EMBL/GenBank/DDBJ whole genome shotgun (WGS) entry which is preliminary data.</text>
</comment>
<reference evidence="11 12" key="1">
    <citation type="journal article" date="2021" name="Elife">
        <title>Chloroplast acquisition without the gene transfer in kleptoplastic sea slugs, Plakobranchus ocellatus.</title>
        <authorList>
            <person name="Maeda T."/>
            <person name="Takahashi S."/>
            <person name="Yoshida T."/>
            <person name="Shimamura S."/>
            <person name="Takaki Y."/>
            <person name="Nagai Y."/>
            <person name="Toyoda A."/>
            <person name="Suzuki Y."/>
            <person name="Arimoto A."/>
            <person name="Ishii H."/>
            <person name="Satoh N."/>
            <person name="Nishiyama T."/>
            <person name="Hasebe M."/>
            <person name="Maruyama T."/>
            <person name="Minagawa J."/>
            <person name="Obokata J."/>
            <person name="Shigenobu S."/>
        </authorList>
    </citation>
    <scope>NUCLEOTIDE SEQUENCE [LARGE SCALE GENOMIC DNA]</scope>
</reference>
<keyword evidence="6 10" id="KW-0812">Transmembrane</keyword>
<comment type="subcellular location">
    <subcellularLocation>
        <location evidence="1">Cell membrane</location>
        <topology evidence="1">Multi-pass membrane protein</topology>
    </subcellularLocation>
</comment>
<organism evidence="11 12">
    <name type="scientific">Elysia marginata</name>
    <dbReference type="NCBI Taxonomy" id="1093978"/>
    <lineage>
        <taxon>Eukaryota</taxon>
        <taxon>Metazoa</taxon>
        <taxon>Spiralia</taxon>
        <taxon>Lophotrochozoa</taxon>
        <taxon>Mollusca</taxon>
        <taxon>Gastropoda</taxon>
        <taxon>Heterobranchia</taxon>
        <taxon>Euthyneura</taxon>
        <taxon>Panpulmonata</taxon>
        <taxon>Sacoglossa</taxon>
        <taxon>Placobranchoidea</taxon>
        <taxon>Plakobranchidae</taxon>
        <taxon>Elysia</taxon>
    </lineage>
</organism>
<feature type="transmembrane region" description="Helical" evidence="10">
    <location>
        <begin position="315"/>
        <end position="333"/>
    </location>
</feature>